<sequence length="166" mass="18688">DPPPFLLSLNPYLRRDPHHHHHHQTEKEESQHQRRRLSCSSGKSEELDVTSLEKDSPPHRESPILHPDSTTSPPPLKDTPGLFDPANPLYPHSHLFNWYHPGLLPSYVASLLPPPPLLFPHSIVSPLQHRINPFDIRSLIQDQSGSSSSSSLSSSSTIKKPFSPYT</sequence>
<evidence type="ECO:0000313" key="2">
    <source>
        <dbReference type="EMBL" id="CDW38482.1"/>
    </source>
</evidence>
<feature type="region of interest" description="Disordered" evidence="1">
    <location>
        <begin position="1"/>
        <end position="84"/>
    </location>
</feature>
<protein>
    <submittedName>
        <fullName evidence="2">Uncharacterized protein</fullName>
    </submittedName>
</protein>
<dbReference type="AlphaFoldDB" id="A0A0K2UKQ6"/>
<reference evidence="2" key="1">
    <citation type="submission" date="2014-05" db="EMBL/GenBank/DDBJ databases">
        <authorList>
            <person name="Chronopoulou M."/>
        </authorList>
    </citation>
    <scope>NUCLEOTIDE SEQUENCE</scope>
    <source>
        <tissue evidence="2">Whole organism</tissue>
    </source>
</reference>
<name>A0A0K2UKQ6_LEPSM</name>
<dbReference type="OrthoDB" id="6247875at2759"/>
<feature type="region of interest" description="Disordered" evidence="1">
    <location>
        <begin position="142"/>
        <end position="166"/>
    </location>
</feature>
<evidence type="ECO:0000256" key="1">
    <source>
        <dbReference type="SAM" id="MobiDB-lite"/>
    </source>
</evidence>
<feature type="non-terminal residue" evidence="2">
    <location>
        <position position="1"/>
    </location>
</feature>
<dbReference type="EMBL" id="HACA01021121">
    <property type="protein sequence ID" value="CDW38482.1"/>
    <property type="molecule type" value="Transcribed_RNA"/>
</dbReference>
<proteinExistence type="predicted"/>
<feature type="compositionally biased region" description="Basic and acidic residues" evidence="1">
    <location>
        <begin position="43"/>
        <end position="63"/>
    </location>
</feature>
<feature type="compositionally biased region" description="Low complexity" evidence="1">
    <location>
        <begin position="144"/>
        <end position="156"/>
    </location>
</feature>
<accession>A0A0K2UKQ6</accession>
<organism evidence="2">
    <name type="scientific">Lepeophtheirus salmonis</name>
    <name type="common">Salmon louse</name>
    <name type="synonym">Caligus salmonis</name>
    <dbReference type="NCBI Taxonomy" id="72036"/>
    <lineage>
        <taxon>Eukaryota</taxon>
        <taxon>Metazoa</taxon>
        <taxon>Ecdysozoa</taxon>
        <taxon>Arthropoda</taxon>
        <taxon>Crustacea</taxon>
        <taxon>Multicrustacea</taxon>
        <taxon>Hexanauplia</taxon>
        <taxon>Copepoda</taxon>
        <taxon>Siphonostomatoida</taxon>
        <taxon>Caligidae</taxon>
        <taxon>Lepeophtheirus</taxon>
    </lineage>
</organism>